<dbReference type="EMBL" id="VIRS01000030">
    <property type="protein sequence ID" value="TQS41100.1"/>
    <property type="molecule type" value="Genomic_DNA"/>
</dbReference>
<keyword evidence="7" id="KW-1185">Reference proteome</keyword>
<name>A0A545AIM5_9ACTN</name>
<dbReference type="Proteomes" id="UP000317982">
    <property type="component" value="Unassembled WGS sequence"/>
</dbReference>
<protein>
    <submittedName>
        <fullName evidence="6">TetR family transcriptional regulator</fullName>
    </submittedName>
</protein>
<keyword evidence="2 4" id="KW-0238">DNA-binding</keyword>
<dbReference type="PANTHER" id="PTHR30055:SF234">
    <property type="entry name" value="HTH-TYPE TRANSCRIPTIONAL REGULATOR BETI"/>
    <property type="match status" value="1"/>
</dbReference>
<reference evidence="6 7" key="1">
    <citation type="submission" date="2019-07" db="EMBL/GenBank/DDBJ databases">
        <title>Cryptosporangium phraense sp. nov., isolated from plant litter.</title>
        <authorList>
            <person name="Suriyachadkun C."/>
        </authorList>
    </citation>
    <scope>NUCLEOTIDE SEQUENCE [LARGE SCALE GENOMIC DNA]</scope>
    <source>
        <strain evidence="6 7">A-T 5661</strain>
    </source>
</reference>
<dbReference type="RefSeq" id="WP_142708530.1">
    <property type="nucleotide sequence ID" value="NZ_VIRS01000030.1"/>
</dbReference>
<dbReference type="InterPro" id="IPR009057">
    <property type="entry name" value="Homeodomain-like_sf"/>
</dbReference>
<accession>A0A545AIM5</accession>
<keyword evidence="1" id="KW-0805">Transcription regulation</keyword>
<evidence type="ECO:0000259" key="5">
    <source>
        <dbReference type="PROSITE" id="PS50977"/>
    </source>
</evidence>
<dbReference type="PANTHER" id="PTHR30055">
    <property type="entry name" value="HTH-TYPE TRANSCRIPTIONAL REGULATOR RUTR"/>
    <property type="match status" value="1"/>
</dbReference>
<evidence type="ECO:0000256" key="1">
    <source>
        <dbReference type="ARBA" id="ARBA00023015"/>
    </source>
</evidence>
<sequence length="208" mass="23069">METVDWQPGLRERKKRALRARLSSTATRLFLDRGFDAVRVTEIAAACDVSEKTVFNYFPTKEALLLDRFDDTLTSLQRLLSTADADLLDAARTVLDAELDALAGWLERQEDPAGAREQLRRFRELAVSTPGLRAYQHDMTERLTDVATGFLTDRGRGAPEARITAIAVTGLWRVQADSLTRHLTDPDLRAAVATDVDRAAAVIASITE</sequence>
<dbReference type="GO" id="GO:0000976">
    <property type="term" value="F:transcription cis-regulatory region binding"/>
    <property type="evidence" value="ECO:0007669"/>
    <property type="project" value="TreeGrafter"/>
</dbReference>
<dbReference type="PROSITE" id="PS50977">
    <property type="entry name" value="HTH_TETR_2"/>
    <property type="match status" value="1"/>
</dbReference>
<evidence type="ECO:0000256" key="4">
    <source>
        <dbReference type="PROSITE-ProRule" id="PRU00335"/>
    </source>
</evidence>
<keyword evidence="3" id="KW-0804">Transcription</keyword>
<dbReference type="GO" id="GO:0003700">
    <property type="term" value="F:DNA-binding transcription factor activity"/>
    <property type="evidence" value="ECO:0007669"/>
    <property type="project" value="TreeGrafter"/>
</dbReference>
<dbReference type="InterPro" id="IPR001647">
    <property type="entry name" value="HTH_TetR"/>
</dbReference>
<comment type="caution">
    <text evidence="6">The sequence shown here is derived from an EMBL/GenBank/DDBJ whole genome shotgun (WGS) entry which is preliminary data.</text>
</comment>
<dbReference type="InterPro" id="IPR050109">
    <property type="entry name" value="HTH-type_TetR-like_transc_reg"/>
</dbReference>
<evidence type="ECO:0000313" key="7">
    <source>
        <dbReference type="Proteomes" id="UP000317982"/>
    </source>
</evidence>
<feature type="DNA-binding region" description="H-T-H motif" evidence="4">
    <location>
        <begin position="39"/>
        <end position="58"/>
    </location>
</feature>
<feature type="domain" description="HTH tetR-type" evidence="5">
    <location>
        <begin position="16"/>
        <end position="76"/>
    </location>
</feature>
<dbReference type="InParanoid" id="A0A545AIM5"/>
<organism evidence="6 7">
    <name type="scientific">Cryptosporangium phraense</name>
    <dbReference type="NCBI Taxonomy" id="2593070"/>
    <lineage>
        <taxon>Bacteria</taxon>
        <taxon>Bacillati</taxon>
        <taxon>Actinomycetota</taxon>
        <taxon>Actinomycetes</taxon>
        <taxon>Cryptosporangiales</taxon>
        <taxon>Cryptosporangiaceae</taxon>
        <taxon>Cryptosporangium</taxon>
    </lineage>
</organism>
<dbReference type="PRINTS" id="PR00455">
    <property type="entry name" value="HTHTETR"/>
</dbReference>
<dbReference type="Gene3D" id="1.10.357.10">
    <property type="entry name" value="Tetracycline Repressor, domain 2"/>
    <property type="match status" value="1"/>
</dbReference>
<proteinExistence type="predicted"/>
<dbReference type="AlphaFoldDB" id="A0A545AIM5"/>
<evidence type="ECO:0000313" key="6">
    <source>
        <dbReference type="EMBL" id="TQS41100.1"/>
    </source>
</evidence>
<dbReference type="SUPFAM" id="SSF46689">
    <property type="entry name" value="Homeodomain-like"/>
    <property type="match status" value="1"/>
</dbReference>
<gene>
    <name evidence="6" type="ORF">FL583_31575</name>
</gene>
<dbReference type="Pfam" id="PF00440">
    <property type="entry name" value="TetR_N"/>
    <property type="match status" value="1"/>
</dbReference>
<evidence type="ECO:0000256" key="3">
    <source>
        <dbReference type="ARBA" id="ARBA00023163"/>
    </source>
</evidence>
<dbReference type="OrthoDB" id="3635456at2"/>
<evidence type="ECO:0000256" key="2">
    <source>
        <dbReference type="ARBA" id="ARBA00023125"/>
    </source>
</evidence>